<dbReference type="PANTHER" id="PTHR35968">
    <property type="entry name" value="CHROMOSOME 6 C6ORF201 HOMOLOG"/>
    <property type="match status" value="1"/>
</dbReference>
<dbReference type="PANTHER" id="PTHR35968:SF1">
    <property type="entry name" value="TESTIS EXPRESSED PROTEIN 56"/>
    <property type="match status" value="1"/>
</dbReference>
<dbReference type="Pfam" id="PF15023">
    <property type="entry name" value="DUF4523"/>
    <property type="match status" value="1"/>
</dbReference>
<evidence type="ECO:0000313" key="2">
    <source>
        <dbReference type="Proteomes" id="UP000437017"/>
    </source>
</evidence>
<evidence type="ECO:0008006" key="3">
    <source>
        <dbReference type="Google" id="ProtNLM"/>
    </source>
</evidence>
<protein>
    <recommendedName>
        <fullName evidence="3">RRM domain-containing protein</fullName>
    </recommendedName>
</protein>
<keyword evidence="2" id="KW-1185">Reference proteome</keyword>
<dbReference type="AlphaFoldDB" id="A0A643C4L6"/>
<feature type="non-terminal residue" evidence="1">
    <location>
        <position position="1"/>
    </location>
</feature>
<accession>A0A643C4L6</accession>
<name>A0A643C4L6_BALPH</name>
<reference evidence="1 2" key="1">
    <citation type="journal article" date="2019" name="PLoS ONE">
        <title>Genomic analyses reveal an absence of contemporary introgressive admixture between fin whales and blue whales, despite known hybrids.</title>
        <authorList>
            <person name="Westbury M.V."/>
            <person name="Petersen B."/>
            <person name="Lorenzen E.D."/>
        </authorList>
    </citation>
    <scope>NUCLEOTIDE SEQUENCE [LARGE SCALE GENOMIC DNA]</scope>
    <source>
        <strain evidence="1">FinWhale-01</strain>
    </source>
</reference>
<gene>
    <name evidence="1" type="ORF">E2I00_009625</name>
</gene>
<dbReference type="OrthoDB" id="6077037at2759"/>
<proteinExistence type="predicted"/>
<dbReference type="InterPro" id="IPR027827">
    <property type="entry name" value="Tex56"/>
</dbReference>
<organism evidence="1 2">
    <name type="scientific">Balaenoptera physalus</name>
    <name type="common">Fin whale</name>
    <name type="synonym">Balaena physalus</name>
    <dbReference type="NCBI Taxonomy" id="9770"/>
    <lineage>
        <taxon>Eukaryota</taxon>
        <taxon>Metazoa</taxon>
        <taxon>Chordata</taxon>
        <taxon>Craniata</taxon>
        <taxon>Vertebrata</taxon>
        <taxon>Euteleostomi</taxon>
        <taxon>Mammalia</taxon>
        <taxon>Eutheria</taxon>
        <taxon>Laurasiatheria</taxon>
        <taxon>Artiodactyla</taxon>
        <taxon>Whippomorpha</taxon>
        <taxon>Cetacea</taxon>
        <taxon>Mysticeti</taxon>
        <taxon>Balaenopteridae</taxon>
        <taxon>Balaenoptera</taxon>
    </lineage>
</organism>
<evidence type="ECO:0000313" key="1">
    <source>
        <dbReference type="EMBL" id="KAB0394745.1"/>
    </source>
</evidence>
<dbReference type="Proteomes" id="UP000437017">
    <property type="component" value="Unassembled WGS sequence"/>
</dbReference>
<comment type="caution">
    <text evidence="1">The sequence shown here is derived from an EMBL/GenBank/DDBJ whole genome shotgun (WGS) entry which is preliminary data.</text>
</comment>
<dbReference type="EMBL" id="SGJD01002702">
    <property type="protein sequence ID" value="KAB0394745.1"/>
    <property type="molecule type" value="Genomic_DNA"/>
</dbReference>
<sequence length="289" mass="33454">AKLWAIVTLGTLRSQRPEDSFHGTFLEMKESSEREHLRGTPAFKFSVNSSPMGTARDDQVELKLPLLEKPKTPKNYNHPEVLRHTFETLSNLHKLLPNRMMELLFSYKSAEDKTKCENSEFSGLERILERHQFPKEINLTPKPSSMPLWRRKVNNNANQGWKKCHLWNKNTKEPPMSTIVVRWVKKNMRPTEDLDSVIQRLSVFGPIKSVSLCGRQSAVVVFEHMVSACNAVNAFPSRTPGTMFQCAWQQRFTAKDVRLPTTKNLCTFSKLVSHHLFFIRALVKYNYHN</sequence>